<keyword evidence="6" id="KW-0028">Amino-acid biosynthesis</keyword>
<keyword evidence="3 6" id="KW-0032">Aminotransferase</keyword>
<dbReference type="InterPro" id="IPR004839">
    <property type="entry name" value="Aminotransferase_I/II_large"/>
</dbReference>
<evidence type="ECO:0000256" key="2">
    <source>
        <dbReference type="ARBA" id="ARBA00011738"/>
    </source>
</evidence>
<gene>
    <name evidence="6" type="primary">hisC</name>
    <name evidence="9" type="ORF">BN381_290136</name>
</gene>
<comment type="similarity">
    <text evidence="6">Belongs to the class-II pyridoxal-phosphate-dependent aminotransferase family. Histidinol-phosphate aminotransferase subfamily.</text>
</comment>
<dbReference type="HAMAP" id="MF_01023">
    <property type="entry name" value="HisC_aminotrans_2"/>
    <property type="match status" value="1"/>
</dbReference>
<dbReference type="Pfam" id="PF00155">
    <property type="entry name" value="Aminotran_1_2"/>
    <property type="match status" value="1"/>
</dbReference>
<keyword evidence="4 6" id="KW-0808">Transferase</keyword>
<dbReference type="NCBIfam" id="TIGR01141">
    <property type="entry name" value="hisC"/>
    <property type="match status" value="1"/>
</dbReference>
<feature type="region of interest" description="Disordered" evidence="7">
    <location>
        <begin position="1"/>
        <end position="21"/>
    </location>
</feature>
<dbReference type="Proteomes" id="UP000018291">
    <property type="component" value="Unassembled WGS sequence"/>
</dbReference>
<keyword evidence="10" id="KW-1185">Reference proteome</keyword>
<feature type="modified residue" description="N6-(pyridoxal phosphate)lysine" evidence="6">
    <location>
        <position position="223"/>
    </location>
</feature>
<dbReference type="Gene3D" id="3.40.640.10">
    <property type="entry name" value="Type I PLP-dependent aspartate aminotransferase-like (Major domain)"/>
    <property type="match status" value="1"/>
</dbReference>
<dbReference type="InterPro" id="IPR015424">
    <property type="entry name" value="PyrdxlP-dep_Trfase"/>
</dbReference>
<dbReference type="GO" id="GO:0004400">
    <property type="term" value="F:histidinol-phosphate transaminase activity"/>
    <property type="evidence" value="ECO:0007669"/>
    <property type="project" value="UniProtKB-UniRule"/>
</dbReference>
<dbReference type="InterPro" id="IPR015422">
    <property type="entry name" value="PyrdxlP-dep_Trfase_small"/>
</dbReference>
<dbReference type="HOGENOM" id="CLU_017584_3_3_11"/>
<sequence>MADNPTGPRIRPEVHAGAPYRPGRAATGVDVVKLSSNELPTATTVAAVAAAAAAGEGANRYPDPTTGALRQALAAHHGLDAAQVSVGAGSVALISEAITATSSEGHSVVHGLPSFEAYPQLVRLAGARSAEVPNDASRLDPNGFVTVANVEDARLVLIANPNNPTGTAWRTDEVLSVLNGVASDTMVVLDEAYHEFVTDPDVPDGVALLADHPNLVVLRTFSKAWGLAGLRIGYAMGASEVMAALDAVRLPFSVSAPAQAAALAALGERTAMEAAVASVLAERARLLEGLNAAGWTMPDSQANFVWFGVGERAVELGDRLEAAGIIARVFPGVGVRLTVGTAADTDRILAGLSTPI</sequence>
<evidence type="ECO:0000256" key="5">
    <source>
        <dbReference type="ARBA" id="ARBA00022898"/>
    </source>
</evidence>
<dbReference type="AlphaFoldDB" id="R4YZ93"/>
<dbReference type="RefSeq" id="WP_012226849.1">
    <property type="nucleotide sequence ID" value="NZ_HG422565.1"/>
</dbReference>
<proteinExistence type="inferred from homology"/>
<evidence type="ECO:0000313" key="10">
    <source>
        <dbReference type="Proteomes" id="UP000018291"/>
    </source>
</evidence>
<dbReference type="STRING" id="1229780.BN381_290136"/>
<evidence type="ECO:0000313" key="9">
    <source>
        <dbReference type="EMBL" id="CCM63768.1"/>
    </source>
</evidence>
<dbReference type="PANTHER" id="PTHR43643:SF3">
    <property type="entry name" value="HISTIDINOL-PHOSPHATE AMINOTRANSFERASE"/>
    <property type="match status" value="1"/>
</dbReference>
<evidence type="ECO:0000256" key="1">
    <source>
        <dbReference type="ARBA" id="ARBA00001933"/>
    </source>
</evidence>
<comment type="caution">
    <text evidence="9">The sequence shown here is derived from an EMBL/GenBank/DDBJ whole genome shotgun (WGS) entry which is preliminary data.</text>
</comment>
<dbReference type="GO" id="GO:0000105">
    <property type="term" value="P:L-histidine biosynthetic process"/>
    <property type="evidence" value="ECO:0007669"/>
    <property type="project" value="UniProtKB-UniRule"/>
</dbReference>
<evidence type="ECO:0000256" key="3">
    <source>
        <dbReference type="ARBA" id="ARBA00022576"/>
    </source>
</evidence>
<dbReference type="InterPro" id="IPR001917">
    <property type="entry name" value="Aminotrans_II_pyridoxalP_BS"/>
</dbReference>
<evidence type="ECO:0000256" key="4">
    <source>
        <dbReference type="ARBA" id="ARBA00022679"/>
    </source>
</evidence>
<accession>R4YZ93</accession>
<dbReference type="PROSITE" id="PS00599">
    <property type="entry name" value="AA_TRANSFER_CLASS_2"/>
    <property type="match status" value="1"/>
</dbReference>
<keyword evidence="6" id="KW-0368">Histidine biosynthesis</keyword>
<dbReference type="eggNOG" id="COG0079">
    <property type="taxonomic scope" value="Bacteria"/>
</dbReference>
<evidence type="ECO:0000259" key="8">
    <source>
        <dbReference type="Pfam" id="PF00155"/>
    </source>
</evidence>
<dbReference type="InterPro" id="IPR050106">
    <property type="entry name" value="HistidinolP_aminotransfase"/>
</dbReference>
<evidence type="ECO:0000256" key="6">
    <source>
        <dbReference type="HAMAP-Rule" id="MF_01023"/>
    </source>
</evidence>
<feature type="domain" description="Aminotransferase class I/classII large" evidence="8">
    <location>
        <begin position="30"/>
        <end position="349"/>
    </location>
</feature>
<comment type="pathway">
    <text evidence="6">Amino-acid biosynthesis; L-histidine biosynthesis; L-histidine from 5-phospho-alpha-D-ribose 1-diphosphate: step 7/9.</text>
</comment>
<name>R4YZ93_9ACTN</name>
<dbReference type="InterPro" id="IPR005861">
    <property type="entry name" value="HisP_aminotrans"/>
</dbReference>
<evidence type="ECO:0000256" key="7">
    <source>
        <dbReference type="SAM" id="MobiDB-lite"/>
    </source>
</evidence>
<reference evidence="9 10" key="1">
    <citation type="journal article" date="2013" name="ISME J.">
        <title>Metabolic model for the filamentous 'Candidatus Microthrix parvicella' based on genomic and metagenomic analyses.</title>
        <authorList>
            <person name="Jon McIlroy S."/>
            <person name="Kristiansen R."/>
            <person name="Albertsen M."/>
            <person name="Michael Karst S."/>
            <person name="Rossetti S."/>
            <person name="Lund Nielsen J."/>
            <person name="Tandoi V."/>
            <person name="James Seviour R."/>
            <person name="Nielsen P.H."/>
        </authorList>
    </citation>
    <scope>NUCLEOTIDE SEQUENCE [LARGE SCALE GENOMIC DNA]</scope>
    <source>
        <strain evidence="9 10">RN1</strain>
    </source>
</reference>
<comment type="catalytic activity">
    <reaction evidence="6">
        <text>L-histidinol phosphate + 2-oxoglutarate = 3-(imidazol-4-yl)-2-oxopropyl phosphate + L-glutamate</text>
        <dbReference type="Rhea" id="RHEA:23744"/>
        <dbReference type="ChEBI" id="CHEBI:16810"/>
        <dbReference type="ChEBI" id="CHEBI:29985"/>
        <dbReference type="ChEBI" id="CHEBI:57766"/>
        <dbReference type="ChEBI" id="CHEBI:57980"/>
        <dbReference type="EC" id="2.6.1.9"/>
    </reaction>
</comment>
<dbReference type="EC" id="2.6.1.9" evidence="6"/>
<dbReference type="SUPFAM" id="SSF53383">
    <property type="entry name" value="PLP-dependent transferases"/>
    <property type="match status" value="1"/>
</dbReference>
<dbReference type="GO" id="GO:0030170">
    <property type="term" value="F:pyridoxal phosphate binding"/>
    <property type="evidence" value="ECO:0007669"/>
    <property type="project" value="InterPro"/>
</dbReference>
<organism evidence="9 10">
    <name type="scientific">Candidatus Neomicrothrix parvicella RN1</name>
    <dbReference type="NCBI Taxonomy" id="1229780"/>
    <lineage>
        <taxon>Bacteria</taxon>
        <taxon>Bacillati</taxon>
        <taxon>Actinomycetota</taxon>
        <taxon>Acidimicrobiia</taxon>
        <taxon>Acidimicrobiales</taxon>
        <taxon>Microthrixaceae</taxon>
        <taxon>Candidatus Neomicrothrix</taxon>
    </lineage>
</organism>
<dbReference type="CDD" id="cd00609">
    <property type="entry name" value="AAT_like"/>
    <property type="match status" value="1"/>
</dbReference>
<dbReference type="OrthoDB" id="9809616at2"/>
<comment type="cofactor">
    <cofactor evidence="1 6">
        <name>pyridoxal 5'-phosphate</name>
        <dbReference type="ChEBI" id="CHEBI:597326"/>
    </cofactor>
</comment>
<dbReference type="UniPathway" id="UPA00031">
    <property type="reaction ID" value="UER00012"/>
</dbReference>
<dbReference type="InterPro" id="IPR015421">
    <property type="entry name" value="PyrdxlP-dep_Trfase_major"/>
</dbReference>
<dbReference type="PANTHER" id="PTHR43643">
    <property type="entry name" value="HISTIDINOL-PHOSPHATE AMINOTRANSFERASE 2"/>
    <property type="match status" value="1"/>
</dbReference>
<comment type="subunit">
    <text evidence="2 6">Homodimer.</text>
</comment>
<dbReference type="Gene3D" id="3.90.1150.10">
    <property type="entry name" value="Aspartate Aminotransferase, domain 1"/>
    <property type="match status" value="1"/>
</dbReference>
<dbReference type="EMBL" id="CANL01000022">
    <property type="protein sequence ID" value="CCM63768.1"/>
    <property type="molecule type" value="Genomic_DNA"/>
</dbReference>
<keyword evidence="5 6" id="KW-0663">Pyridoxal phosphate</keyword>
<protein>
    <recommendedName>
        <fullName evidence="6">Histidinol-phosphate aminotransferase</fullName>
        <ecNumber evidence="6">2.6.1.9</ecNumber>
    </recommendedName>
    <alternativeName>
        <fullName evidence="6">Imidazole acetol-phosphate transaminase</fullName>
    </alternativeName>
</protein>